<dbReference type="InterPro" id="IPR000742">
    <property type="entry name" value="EGF"/>
</dbReference>
<dbReference type="PROSITE" id="PS50026">
    <property type="entry name" value="EGF_3"/>
    <property type="match status" value="2"/>
</dbReference>
<keyword evidence="2" id="KW-0732">Signal</keyword>
<evidence type="ECO:0000256" key="3">
    <source>
        <dbReference type="ARBA" id="ARBA00022737"/>
    </source>
</evidence>
<dbReference type="PANTHER" id="PTHR24035:SF109">
    <property type="entry name" value="PROTEIN DRAPER"/>
    <property type="match status" value="1"/>
</dbReference>
<comment type="caution">
    <text evidence="5">Lacks conserved residue(s) required for the propagation of feature annotation.</text>
</comment>
<dbReference type="SMART" id="SM00180">
    <property type="entry name" value="EGF_Lam"/>
    <property type="match status" value="7"/>
</dbReference>
<feature type="disulfide bond" evidence="5">
    <location>
        <begin position="240"/>
        <end position="249"/>
    </location>
</feature>
<dbReference type="InterPro" id="IPR002049">
    <property type="entry name" value="LE_dom"/>
</dbReference>
<keyword evidence="1 5" id="KW-0245">EGF-like domain</keyword>
<evidence type="ECO:0000256" key="5">
    <source>
        <dbReference type="PROSITE-ProRule" id="PRU00076"/>
    </source>
</evidence>
<dbReference type="PANTHER" id="PTHR24035">
    <property type="entry name" value="MULTIPLE EPIDERMAL GROWTH FACTOR-LIKE DOMAINS PROTEIN"/>
    <property type="match status" value="1"/>
</dbReference>
<dbReference type="SMART" id="SM00181">
    <property type="entry name" value="EGF"/>
    <property type="match status" value="7"/>
</dbReference>
<keyword evidence="4 5" id="KW-1015">Disulfide bond</keyword>
<dbReference type="PROSITE" id="PS01186">
    <property type="entry name" value="EGF_2"/>
    <property type="match status" value="2"/>
</dbReference>
<evidence type="ECO:0000313" key="8">
    <source>
        <dbReference type="Proteomes" id="UP000694541"/>
    </source>
</evidence>
<feature type="domain" description="EGF-like" evidence="6">
    <location>
        <begin position="97"/>
        <end position="132"/>
    </location>
</feature>
<organism evidence="7 8">
    <name type="scientific">Accipiter nisus</name>
    <name type="common">Eurasian sparrowhawk</name>
    <dbReference type="NCBI Taxonomy" id="211598"/>
    <lineage>
        <taxon>Eukaryota</taxon>
        <taxon>Metazoa</taxon>
        <taxon>Chordata</taxon>
        <taxon>Craniata</taxon>
        <taxon>Vertebrata</taxon>
        <taxon>Euteleostomi</taxon>
        <taxon>Archelosauria</taxon>
        <taxon>Archosauria</taxon>
        <taxon>Dinosauria</taxon>
        <taxon>Saurischia</taxon>
        <taxon>Theropoda</taxon>
        <taxon>Coelurosauria</taxon>
        <taxon>Aves</taxon>
        <taxon>Neognathae</taxon>
        <taxon>Neoaves</taxon>
        <taxon>Telluraves</taxon>
        <taxon>Accipitrimorphae</taxon>
        <taxon>Accipitriformes</taxon>
        <taxon>Accipitridae</taxon>
        <taxon>Accipitrinae</taxon>
        <taxon>Accipiter</taxon>
    </lineage>
</organism>
<dbReference type="AlphaFoldDB" id="A0A8B9ME35"/>
<keyword evidence="3" id="KW-0677">Repeat</keyword>
<reference evidence="7" key="1">
    <citation type="submission" date="2025-08" db="UniProtKB">
        <authorList>
            <consortium name="Ensembl"/>
        </authorList>
    </citation>
    <scope>IDENTIFICATION</scope>
</reference>
<feature type="disulfide bond" evidence="5">
    <location>
        <begin position="122"/>
        <end position="131"/>
    </location>
</feature>
<evidence type="ECO:0000259" key="6">
    <source>
        <dbReference type="PROSITE" id="PS50026"/>
    </source>
</evidence>
<evidence type="ECO:0000256" key="2">
    <source>
        <dbReference type="ARBA" id="ARBA00022729"/>
    </source>
</evidence>
<dbReference type="Gene3D" id="2.170.300.10">
    <property type="entry name" value="Tie2 ligand-binding domain superfamily"/>
    <property type="match status" value="3"/>
</dbReference>
<dbReference type="Pfam" id="PF07974">
    <property type="entry name" value="EGF_2"/>
    <property type="match status" value="1"/>
</dbReference>
<keyword evidence="8" id="KW-1185">Reference proteome</keyword>
<accession>A0A8B9ME35</accession>
<dbReference type="Proteomes" id="UP000694541">
    <property type="component" value="Unplaced"/>
</dbReference>
<reference evidence="7" key="2">
    <citation type="submission" date="2025-09" db="UniProtKB">
        <authorList>
            <consortium name="Ensembl"/>
        </authorList>
    </citation>
    <scope>IDENTIFICATION</scope>
</reference>
<dbReference type="InterPro" id="IPR013111">
    <property type="entry name" value="EGF_extracell"/>
</dbReference>
<evidence type="ECO:0000313" key="7">
    <source>
        <dbReference type="Ensembl" id="ENSANIP00000006840.1"/>
    </source>
</evidence>
<protein>
    <recommendedName>
        <fullName evidence="6">EGF-like domain-containing protein</fullName>
    </recommendedName>
</protein>
<dbReference type="Pfam" id="PF00053">
    <property type="entry name" value="EGF_laminin"/>
    <property type="match status" value="2"/>
</dbReference>
<dbReference type="PROSITE" id="PS00022">
    <property type="entry name" value="EGF_1"/>
    <property type="match status" value="6"/>
</dbReference>
<proteinExistence type="predicted"/>
<feature type="domain" description="EGF-like" evidence="6">
    <location>
        <begin position="215"/>
        <end position="250"/>
    </location>
</feature>
<dbReference type="InterPro" id="IPR052108">
    <property type="entry name" value="MEGF/SIB"/>
</dbReference>
<dbReference type="Ensembl" id="ENSANIT00000007070.1">
    <property type="protein sequence ID" value="ENSANIP00000006840.1"/>
    <property type="gene ID" value="ENSANIG00000004581.1"/>
</dbReference>
<name>A0A8B9ME35_9AVES</name>
<sequence>MGCKCASCTPSARCCSCLAPTCVLWSSSVLQSGPETRRLRQPGTNPLPAELSASSLMKWLYESTRWIFPGCLDLVLVSLGTEAVVSVVSAECSPGWYGRNCEMPCKCKNGGLCDTTTGMCHCPAGYIGADCSIGCPAGRYGKDCARACSCGEGATCHPVTGDCVCPPGKAGPTCEQGQAGICGVLCLGRSCPNHGTVCAPAATASCPAGCEKHRYGVGCQQTCSCRNGGLCDAADGSCLCALGWTGKSCELGKPGLDALPYAGPVTVELARSGSHWVRFLLPHLRPFCLSRHGPLKRRSGAGAGSPAAEQLRRRLFPAECPPGRYGADCQLRCACLHNATCDPGTGACRCSAGRYGPLCEHSCPPGFHGAGCRERCDCENGAGCDPATGRCRCPAGLRGERCQTGCKEGTYGEGCQQLCDCAGDAPCHPATGRCLCPPGKTGPKCRSDCRPTEYGPDCSLPCQCAPSSSYCNAQNGQCLCLNGYTGPTCREGNV</sequence>
<dbReference type="PRINTS" id="PR00011">
    <property type="entry name" value="EGFLAMININ"/>
</dbReference>
<dbReference type="FunFam" id="2.170.300.10:FF:000041">
    <property type="entry name" value="Tyrosine protein kinase receptor tie-1, putative"/>
    <property type="match status" value="3"/>
</dbReference>
<evidence type="ECO:0000256" key="1">
    <source>
        <dbReference type="ARBA" id="ARBA00022536"/>
    </source>
</evidence>
<evidence type="ECO:0000256" key="4">
    <source>
        <dbReference type="ARBA" id="ARBA00023157"/>
    </source>
</evidence>